<proteinExistence type="inferred from homology"/>
<dbReference type="EMBL" id="JAPKIY010000071">
    <property type="protein sequence ID" value="MDS0900465.1"/>
    <property type="molecule type" value="Genomic_DNA"/>
</dbReference>
<keyword evidence="7" id="KW-0812">Transmembrane</keyword>
<feature type="transmembrane region" description="Helical" evidence="7">
    <location>
        <begin position="12"/>
        <end position="29"/>
    </location>
</feature>
<dbReference type="PANTHER" id="PTHR37316">
    <property type="entry name" value="TEICHOIC ACID GLYCEROL-PHOSPHATE PRIMASE"/>
    <property type="match status" value="1"/>
</dbReference>
<evidence type="ECO:0000256" key="2">
    <source>
        <dbReference type="ARBA" id="ARBA00010488"/>
    </source>
</evidence>
<dbReference type="InterPro" id="IPR007554">
    <property type="entry name" value="Glycerophosphate_synth"/>
</dbReference>
<keyword evidence="3" id="KW-1003">Cell membrane</keyword>
<dbReference type="RefSeq" id="WP_310953677.1">
    <property type="nucleotide sequence ID" value="NZ_JAKMWI010000010.1"/>
</dbReference>
<evidence type="ECO:0000256" key="1">
    <source>
        <dbReference type="ARBA" id="ARBA00004202"/>
    </source>
</evidence>
<evidence type="ECO:0000313" key="9">
    <source>
        <dbReference type="Proteomes" id="UP001182247"/>
    </source>
</evidence>
<evidence type="ECO:0000256" key="3">
    <source>
        <dbReference type="ARBA" id="ARBA00022475"/>
    </source>
</evidence>
<accession>A0AAE4JQV8</accession>
<protein>
    <submittedName>
        <fullName evidence="8">CDP-glycerol glycerophosphotransferase family protein</fullName>
    </submittedName>
</protein>
<keyword evidence="7" id="KW-1133">Transmembrane helix</keyword>
<evidence type="ECO:0000256" key="5">
    <source>
        <dbReference type="ARBA" id="ARBA00022944"/>
    </source>
</evidence>
<keyword evidence="6 7" id="KW-0472">Membrane</keyword>
<dbReference type="InterPro" id="IPR043148">
    <property type="entry name" value="TagF_C"/>
</dbReference>
<dbReference type="Gene3D" id="3.40.50.12580">
    <property type="match status" value="1"/>
</dbReference>
<evidence type="ECO:0000256" key="6">
    <source>
        <dbReference type="ARBA" id="ARBA00023136"/>
    </source>
</evidence>
<reference evidence="8" key="1">
    <citation type="submission" date="2023-02" db="EMBL/GenBank/DDBJ databases">
        <title>Detection, antimicrobial susceptibility and genomic characterization of NDM-producing species of Morganellaceae, Yersiniaceae, and Enterobacteriaceae other than Klebsiella.</title>
        <authorList>
            <person name="Camargo C.H."/>
            <person name="Sacchi C.T."/>
            <person name="Campos K.R."/>
        </authorList>
    </citation>
    <scope>NUCLEOTIDE SEQUENCE</scope>
    <source>
        <strain evidence="8">1189_21</strain>
    </source>
</reference>
<dbReference type="GO" id="GO:0019350">
    <property type="term" value="P:teichoic acid biosynthetic process"/>
    <property type="evidence" value="ECO:0007669"/>
    <property type="project" value="UniProtKB-KW"/>
</dbReference>
<dbReference type="GO" id="GO:0005886">
    <property type="term" value="C:plasma membrane"/>
    <property type="evidence" value="ECO:0007669"/>
    <property type="project" value="UniProtKB-SubCell"/>
</dbReference>
<comment type="subcellular location">
    <subcellularLocation>
        <location evidence="1">Cell membrane</location>
        <topology evidence="1">Peripheral membrane protein</topology>
    </subcellularLocation>
</comment>
<dbReference type="Proteomes" id="UP001182247">
    <property type="component" value="Unassembled WGS sequence"/>
</dbReference>
<dbReference type="Gene3D" id="3.40.50.11820">
    <property type="match status" value="1"/>
</dbReference>
<dbReference type="Pfam" id="PF04464">
    <property type="entry name" value="Glyphos_transf"/>
    <property type="match status" value="1"/>
</dbReference>
<gene>
    <name evidence="8" type="ORF">OSC06_21230</name>
</gene>
<dbReference type="InterPro" id="IPR051612">
    <property type="entry name" value="Teichoic_Acid_Biosynth"/>
</dbReference>
<sequence>MLGNKNKYTLLRVFYVFLSPFYSLLSLFVRKNNNIIITGSLNQEYSDNAKALFEILINEDKFNDKVYFVINDKYKRHQFNKIYPGRFISNLSFKNAFFILKARYWFCSAMELPLAVFFQRHLRQVTHLGHGMLYKKIGLIETQVSWYKKIYYILVTSSFTYTIATTPFCQKVISAGFGMPLKRVILTPQPKTAQIAFPLKIEDKTLSNKESMHVLYAPTWRPYASVKLFPFDDFKLSILTNFLADENIHIWLRVHPRFEQDIDSELLANPNIHLFSAKEYSEINSYLSYFDALITDFSSIYYDYLTLERPVLFFDYDFTKYNEMVGVIDDYKKVKATETIVNYTQFQQQLLCIKNGGFDLERIKEVNKIVNYPVRNEFIEKVVLNKLNLF</sequence>
<evidence type="ECO:0000313" key="8">
    <source>
        <dbReference type="EMBL" id="MDS0900465.1"/>
    </source>
</evidence>
<evidence type="ECO:0000256" key="7">
    <source>
        <dbReference type="SAM" id="Phobius"/>
    </source>
</evidence>
<dbReference type="AlphaFoldDB" id="A0AAE4JQV8"/>
<dbReference type="GO" id="GO:0047355">
    <property type="term" value="F:CDP-glycerol glycerophosphotransferase activity"/>
    <property type="evidence" value="ECO:0007669"/>
    <property type="project" value="InterPro"/>
</dbReference>
<comment type="similarity">
    <text evidence="2">Belongs to the CDP-glycerol glycerophosphotransferase family.</text>
</comment>
<organism evidence="8 9">
    <name type="scientific">Morganella morganii</name>
    <name type="common">Proteus morganii</name>
    <dbReference type="NCBI Taxonomy" id="582"/>
    <lineage>
        <taxon>Bacteria</taxon>
        <taxon>Pseudomonadati</taxon>
        <taxon>Pseudomonadota</taxon>
        <taxon>Gammaproteobacteria</taxon>
        <taxon>Enterobacterales</taxon>
        <taxon>Morganellaceae</taxon>
        <taxon>Morganella</taxon>
    </lineage>
</organism>
<keyword evidence="5" id="KW-0777">Teichoic acid biosynthesis</keyword>
<keyword evidence="4" id="KW-0808">Transferase</keyword>
<evidence type="ECO:0000256" key="4">
    <source>
        <dbReference type="ARBA" id="ARBA00022679"/>
    </source>
</evidence>
<name>A0AAE4JQV8_MORMO</name>
<dbReference type="InterPro" id="IPR043149">
    <property type="entry name" value="TagF_N"/>
</dbReference>
<comment type="caution">
    <text evidence="8">The sequence shown here is derived from an EMBL/GenBank/DDBJ whole genome shotgun (WGS) entry which is preliminary data.</text>
</comment>
<dbReference type="SUPFAM" id="SSF53756">
    <property type="entry name" value="UDP-Glycosyltransferase/glycogen phosphorylase"/>
    <property type="match status" value="1"/>
</dbReference>
<dbReference type="PANTHER" id="PTHR37316:SF3">
    <property type="entry name" value="TEICHOIC ACID GLYCEROL-PHOSPHATE TRANSFERASE"/>
    <property type="match status" value="1"/>
</dbReference>